<feature type="transmembrane region" description="Helical" evidence="7">
    <location>
        <begin position="25"/>
        <end position="48"/>
    </location>
</feature>
<proteinExistence type="predicted"/>
<dbReference type="EMBL" id="JACHIW010000002">
    <property type="protein sequence ID" value="MBB5158177.1"/>
    <property type="molecule type" value="Genomic_DNA"/>
</dbReference>
<keyword evidence="5 7" id="KW-1133">Transmembrane helix</keyword>
<evidence type="ECO:0000256" key="6">
    <source>
        <dbReference type="ARBA" id="ARBA00023136"/>
    </source>
</evidence>
<feature type="transmembrane region" description="Helical" evidence="7">
    <location>
        <begin position="91"/>
        <end position="110"/>
    </location>
</feature>
<feature type="transmembrane region" description="Helical" evidence="7">
    <location>
        <begin position="60"/>
        <end position="79"/>
    </location>
</feature>
<dbReference type="InterPro" id="IPR020846">
    <property type="entry name" value="MFS_dom"/>
</dbReference>
<dbReference type="Gene3D" id="1.20.1250.20">
    <property type="entry name" value="MFS general substrate transporter like domains"/>
    <property type="match status" value="1"/>
</dbReference>
<keyword evidence="4 7" id="KW-0812">Transmembrane</keyword>
<protein>
    <submittedName>
        <fullName evidence="9">MFS family permease</fullName>
    </submittedName>
</protein>
<dbReference type="SUPFAM" id="SSF103473">
    <property type="entry name" value="MFS general substrate transporter"/>
    <property type="match status" value="1"/>
</dbReference>
<evidence type="ECO:0000256" key="5">
    <source>
        <dbReference type="ARBA" id="ARBA00022989"/>
    </source>
</evidence>
<accession>A0A840QDU2</accession>
<dbReference type="PANTHER" id="PTHR42718:SF46">
    <property type="entry name" value="BLR6921 PROTEIN"/>
    <property type="match status" value="1"/>
</dbReference>
<reference evidence="9 10" key="1">
    <citation type="submission" date="2020-08" db="EMBL/GenBank/DDBJ databases">
        <title>Sequencing the genomes of 1000 actinobacteria strains.</title>
        <authorList>
            <person name="Klenk H.-P."/>
        </authorList>
    </citation>
    <scope>NUCLEOTIDE SEQUENCE [LARGE SCALE GENOMIC DNA]</scope>
    <source>
        <strain evidence="9 10">DSM 45584</strain>
    </source>
</reference>
<keyword evidence="6 7" id="KW-0472">Membrane</keyword>
<dbReference type="GO" id="GO:0005886">
    <property type="term" value="C:plasma membrane"/>
    <property type="evidence" value="ECO:0007669"/>
    <property type="project" value="UniProtKB-SubCell"/>
</dbReference>
<evidence type="ECO:0000313" key="10">
    <source>
        <dbReference type="Proteomes" id="UP000584374"/>
    </source>
</evidence>
<dbReference type="Pfam" id="PF07690">
    <property type="entry name" value="MFS_1"/>
    <property type="match status" value="1"/>
</dbReference>
<keyword evidence="2" id="KW-0813">Transport</keyword>
<feature type="transmembrane region" description="Helical" evidence="7">
    <location>
        <begin position="444"/>
        <end position="465"/>
    </location>
</feature>
<organism evidence="9 10">
    <name type="scientific">Saccharopolyspora phatthalungensis</name>
    <dbReference type="NCBI Taxonomy" id="664693"/>
    <lineage>
        <taxon>Bacteria</taxon>
        <taxon>Bacillati</taxon>
        <taxon>Actinomycetota</taxon>
        <taxon>Actinomycetes</taxon>
        <taxon>Pseudonocardiales</taxon>
        <taxon>Pseudonocardiaceae</taxon>
        <taxon>Saccharopolyspora</taxon>
    </lineage>
</organism>
<comment type="subcellular location">
    <subcellularLocation>
        <location evidence="1">Cell membrane</location>
        <topology evidence="1">Multi-pass membrane protein</topology>
    </subcellularLocation>
</comment>
<dbReference type="InterPro" id="IPR011701">
    <property type="entry name" value="MFS"/>
</dbReference>
<keyword evidence="10" id="KW-1185">Reference proteome</keyword>
<feature type="transmembrane region" description="Helical" evidence="7">
    <location>
        <begin position="318"/>
        <end position="337"/>
    </location>
</feature>
<feature type="transmembrane region" description="Helical" evidence="7">
    <location>
        <begin position="116"/>
        <end position="139"/>
    </location>
</feature>
<evidence type="ECO:0000256" key="2">
    <source>
        <dbReference type="ARBA" id="ARBA00022448"/>
    </source>
</evidence>
<dbReference type="Gene3D" id="1.20.1720.10">
    <property type="entry name" value="Multidrug resistance protein D"/>
    <property type="match status" value="1"/>
</dbReference>
<feature type="domain" description="Major facilitator superfamily (MFS) profile" evidence="8">
    <location>
        <begin position="26"/>
        <end position="470"/>
    </location>
</feature>
<evidence type="ECO:0000313" key="9">
    <source>
        <dbReference type="EMBL" id="MBB5158177.1"/>
    </source>
</evidence>
<dbReference type="Proteomes" id="UP000584374">
    <property type="component" value="Unassembled WGS sequence"/>
</dbReference>
<comment type="caution">
    <text evidence="9">The sequence shown here is derived from an EMBL/GenBank/DDBJ whole genome shotgun (WGS) entry which is preliminary data.</text>
</comment>
<feature type="transmembrane region" description="Helical" evidence="7">
    <location>
        <begin position="246"/>
        <end position="264"/>
    </location>
</feature>
<feature type="transmembrane region" description="Helical" evidence="7">
    <location>
        <begin position="151"/>
        <end position="177"/>
    </location>
</feature>
<evidence type="ECO:0000256" key="4">
    <source>
        <dbReference type="ARBA" id="ARBA00022692"/>
    </source>
</evidence>
<dbReference type="GO" id="GO:0022857">
    <property type="term" value="F:transmembrane transporter activity"/>
    <property type="evidence" value="ECO:0007669"/>
    <property type="project" value="InterPro"/>
</dbReference>
<dbReference type="PANTHER" id="PTHR42718">
    <property type="entry name" value="MAJOR FACILITATOR SUPERFAMILY MULTIDRUG TRANSPORTER MFSC"/>
    <property type="match status" value="1"/>
</dbReference>
<dbReference type="RefSeq" id="WP_312864503.1">
    <property type="nucleotide sequence ID" value="NZ_JACHIW010000002.1"/>
</dbReference>
<evidence type="ECO:0000256" key="7">
    <source>
        <dbReference type="SAM" id="Phobius"/>
    </source>
</evidence>
<evidence type="ECO:0000259" key="8">
    <source>
        <dbReference type="PROSITE" id="PS50850"/>
    </source>
</evidence>
<feature type="transmembrane region" description="Helical" evidence="7">
    <location>
        <begin position="349"/>
        <end position="382"/>
    </location>
</feature>
<evidence type="ECO:0000256" key="3">
    <source>
        <dbReference type="ARBA" id="ARBA00022475"/>
    </source>
</evidence>
<feature type="transmembrane region" description="Helical" evidence="7">
    <location>
        <begin position="285"/>
        <end position="306"/>
    </location>
</feature>
<evidence type="ECO:0000256" key="1">
    <source>
        <dbReference type="ARBA" id="ARBA00004651"/>
    </source>
</evidence>
<feature type="transmembrane region" description="Helical" evidence="7">
    <location>
        <begin position="214"/>
        <end position="240"/>
    </location>
</feature>
<keyword evidence="3" id="KW-1003">Cell membrane</keyword>
<dbReference type="AlphaFoldDB" id="A0A840QDU2"/>
<dbReference type="PROSITE" id="PS50850">
    <property type="entry name" value="MFS"/>
    <property type="match status" value="1"/>
</dbReference>
<feature type="transmembrane region" description="Helical" evidence="7">
    <location>
        <begin position="183"/>
        <end position="202"/>
    </location>
</feature>
<gene>
    <name evidence="9" type="ORF">BJ970_005776</name>
</gene>
<dbReference type="InterPro" id="IPR036259">
    <property type="entry name" value="MFS_trans_sf"/>
</dbReference>
<sequence length="470" mass="48835">MTAADLSRVETSELVGTGERRLSRALVLTIAFGAVLQALNASTMAVALVDIRDQFDAGAAASWMISGLYLATAVGSPTAGRLADLFGSRRVFLASLALTLVASAAAPLAPNLGWLIAFRVLLGIGTCAAFPAGVAMLRAEADRLGVELPTAALSVLAIGGQVMVAFGPVVGGVLVQYWGWRSIFLMNLPLAAVVIVMALVWLPRDRGVDKRASVWGRLDLVGAGLFAATVAVLMLFLLSLSERPQWWWLPVLAVVAAAFVAFELRAREPFVDVRMLAGNRALSGTYLRTALTYVAFYMVFFGFPMWLQSARGLPPGQVGLVVLPIALLAMASVAVAGRVLPRMGHWPVLVAGSAMLLAGGVGLILLDATAVVGALVAVAAVLGVPNGFNNIGNQSALYRQAAARDAGIAAGLFRTSQYVGANIAAAMIELCFAGPVSDPGLHRLGGVVAGISAVLLVGALVGLVVGRRFR</sequence>
<name>A0A840QDU2_9PSEU</name>